<evidence type="ECO:0000256" key="2">
    <source>
        <dbReference type="ARBA" id="ARBA00022475"/>
    </source>
</evidence>
<evidence type="ECO:0000256" key="8">
    <source>
        <dbReference type="ARBA" id="ARBA00023136"/>
    </source>
</evidence>
<dbReference type="GO" id="GO:0045202">
    <property type="term" value="C:synapse"/>
    <property type="evidence" value="ECO:0000318"/>
    <property type="project" value="GO_Central"/>
</dbReference>
<dbReference type="InParanoid" id="A0A7M7NVY2"/>
<keyword evidence="2" id="KW-1003">Cell membrane</keyword>
<dbReference type="InterPro" id="IPR038050">
    <property type="entry name" value="Neuro_actylchol_rec"/>
</dbReference>
<comment type="subcellular location">
    <subcellularLocation>
        <location evidence="14">Synaptic cell membrane</location>
        <topology evidence="14">Multi-pass membrane protein</topology>
    </subcellularLocation>
</comment>
<dbReference type="GO" id="GO:0007268">
    <property type="term" value="P:chemical synaptic transmission"/>
    <property type="evidence" value="ECO:0000318"/>
    <property type="project" value="GO_Central"/>
</dbReference>
<dbReference type="SUPFAM" id="SSF63712">
    <property type="entry name" value="Nicotinic receptor ligand binding domain-like"/>
    <property type="match status" value="1"/>
</dbReference>
<dbReference type="Proteomes" id="UP000007110">
    <property type="component" value="Unassembled WGS sequence"/>
</dbReference>
<evidence type="ECO:0000256" key="6">
    <source>
        <dbReference type="ARBA" id="ARBA00023018"/>
    </source>
</evidence>
<evidence type="ECO:0000313" key="18">
    <source>
        <dbReference type="EnsemblMetazoa" id="XP_030841756"/>
    </source>
</evidence>
<dbReference type="Pfam" id="PF02932">
    <property type="entry name" value="Neur_chan_memb"/>
    <property type="match status" value="1"/>
</dbReference>
<dbReference type="GO" id="GO:0005231">
    <property type="term" value="F:excitatory extracellular ligand-gated monoatomic ion channel activity"/>
    <property type="evidence" value="ECO:0000318"/>
    <property type="project" value="GO_Central"/>
</dbReference>
<dbReference type="EnsemblMetazoa" id="XM_030985896">
    <property type="protein sequence ID" value="XP_030841756"/>
    <property type="gene ID" value="LOC575288"/>
</dbReference>
<keyword evidence="11" id="KW-0325">Glycoprotein</keyword>
<name>A0A7M7NVY2_STRPU</name>
<dbReference type="CDD" id="cd18997">
    <property type="entry name" value="LGIC_ECD_nAChR"/>
    <property type="match status" value="1"/>
</dbReference>
<dbReference type="PRINTS" id="PR00254">
    <property type="entry name" value="NICOTINICR"/>
</dbReference>
<reference evidence="19" key="1">
    <citation type="submission" date="2015-02" db="EMBL/GenBank/DDBJ databases">
        <title>Genome sequencing for Strongylocentrotus purpuratus.</title>
        <authorList>
            <person name="Murali S."/>
            <person name="Liu Y."/>
            <person name="Vee V."/>
            <person name="English A."/>
            <person name="Wang M."/>
            <person name="Skinner E."/>
            <person name="Han Y."/>
            <person name="Muzny D.M."/>
            <person name="Worley K.C."/>
            <person name="Gibbs R.A."/>
        </authorList>
    </citation>
    <scope>NUCLEOTIDE SEQUENCE</scope>
</reference>
<dbReference type="RefSeq" id="XP_030841756.1">
    <property type="nucleotide sequence ID" value="XM_030985896.1"/>
</dbReference>
<evidence type="ECO:0000256" key="11">
    <source>
        <dbReference type="ARBA" id="ARBA00023180"/>
    </source>
</evidence>
<dbReference type="GO" id="GO:0022848">
    <property type="term" value="F:acetylcholine-gated monoatomic cation-selective channel activity"/>
    <property type="evidence" value="ECO:0007669"/>
    <property type="project" value="InterPro"/>
</dbReference>
<organism evidence="18 19">
    <name type="scientific">Strongylocentrotus purpuratus</name>
    <name type="common">Purple sea urchin</name>
    <dbReference type="NCBI Taxonomy" id="7668"/>
    <lineage>
        <taxon>Eukaryota</taxon>
        <taxon>Metazoa</taxon>
        <taxon>Echinodermata</taxon>
        <taxon>Eleutherozoa</taxon>
        <taxon>Echinozoa</taxon>
        <taxon>Echinoidea</taxon>
        <taxon>Euechinoidea</taxon>
        <taxon>Echinacea</taxon>
        <taxon>Camarodonta</taxon>
        <taxon>Echinidea</taxon>
        <taxon>Strongylocentrotidae</taxon>
        <taxon>Strongylocentrotus</taxon>
    </lineage>
</organism>
<dbReference type="InterPro" id="IPR006202">
    <property type="entry name" value="Neur_chan_lig-bd"/>
</dbReference>
<dbReference type="OMA" id="NEVEYPD"/>
<dbReference type="InterPro" id="IPR036719">
    <property type="entry name" value="Neuro-gated_channel_TM_sf"/>
</dbReference>
<dbReference type="GO" id="GO:1904315">
    <property type="term" value="F:transmitter-gated monoatomic ion channel activity involved in regulation of postsynaptic membrane potential"/>
    <property type="evidence" value="ECO:0000318"/>
    <property type="project" value="GO_Central"/>
</dbReference>
<dbReference type="Gene3D" id="1.20.58.390">
    <property type="entry name" value="Neurotransmitter-gated ion-channel transmembrane domain"/>
    <property type="match status" value="2"/>
</dbReference>
<keyword evidence="13 15" id="KW-0407">Ion channel</keyword>
<dbReference type="PROSITE" id="PS00236">
    <property type="entry name" value="NEUROTR_ION_CHANNEL"/>
    <property type="match status" value="1"/>
</dbReference>
<evidence type="ECO:0000259" key="16">
    <source>
        <dbReference type="Pfam" id="PF02931"/>
    </source>
</evidence>
<dbReference type="SUPFAM" id="SSF90112">
    <property type="entry name" value="Neurotransmitter-gated ion-channel transmembrane pore"/>
    <property type="match status" value="1"/>
</dbReference>
<keyword evidence="12" id="KW-1071">Ligand-gated ion channel</keyword>
<accession>A0A7M7NVY2</accession>
<feature type="domain" description="Neurotransmitter-gated ion-channel transmembrane" evidence="17">
    <location>
        <begin position="186"/>
        <end position="430"/>
    </location>
</feature>
<dbReference type="GO" id="GO:0045211">
    <property type="term" value="C:postsynaptic membrane"/>
    <property type="evidence" value="ECO:0007669"/>
    <property type="project" value="InterPro"/>
</dbReference>
<keyword evidence="3 15" id="KW-0812">Transmembrane</keyword>
<keyword evidence="9" id="KW-1015">Disulfide bond</keyword>
<dbReference type="InterPro" id="IPR036734">
    <property type="entry name" value="Neur_chan_lig-bd_sf"/>
</dbReference>
<dbReference type="InterPro" id="IPR018000">
    <property type="entry name" value="Neurotransmitter_ion_chnl_CS"/>
</dbReference>
<evidence type="ECO:0000256" key="3">
    <source>
        <dbReference type="ARBA" id="ARBA00022692"/>
    </source>
</evidence>
<comment type="similarity">
    <text evidence="15">Belongs to the ligand-gated ion channel (TC 1.A.9) family.</text>
</comment>
<dbReference type="GO" id="GO:0005886">
    <property type="term" value="C:plasma membrane"/>
    <property type="evidence" value="ECO:0000318"/>
    <property type="project" value="GO_Central"/>
</dbReference>
<dbReference type="InterPro" id="IPR006201">
    <property type="entry name" value="Neur_channel"/>
</dbReference>
<dbReference type="KEGG" id="spu:575288"/>
<proteinExistence type="inferred from homology"/>
<sequence>MMLLLSQVIHLDERMQTLKVNVWMTFNWKDEFMMWDPAVYGNITDLKIASELVWMPDVVLYNNAANEYKDFMKDEIVVITNEGQVNWAAPKIISSYCSINVNTFPFDEQQCPMKFGPWQHEGKELRIWGGGSGDASVFNSDGQWDILAMTAKSNEVEYPDAPGKTYTDVTYVIKFKRRPLYYVFNLILPCTFVSMVALLSFFLPPESGEKISLGITVLLSLTVFLLLVAETMPPTSAVPVVGQYFMSTMVLISGSLAMSVMVLNMHHCRPDCRPVPRWVRIVVIDCLGRLLAPTAVKNSKTDRRRLSVRTESLQKHCHNWELEDLMACTDPLALNAKRDLNGVAMNPGGNAVSSKDGTVHLVECGRRSDSFTRDAIPILRSMLTELRKLTANNRSEREEKLRQNEWQRVALVMDRVFLLIFLSGTFAASAFMFSKA</sequence>
<dbReference type="PANTHER" id="PTHR18945">
    <property type="entry name" value="NEUROTRANSMITTER GATED ION CHANNEL"/>
    <property type="match status" value="1"/>
</dbReference>
<evidence type="ECO:0000256" key="4">
    <source>
        <dbReference type="ARBA" id="ARBA00022729"/>
    </source>
</evidence>
<evidence type="ECO:0000256" key="14">
    <source>
        <dbReference type="ARBA" id="ARBA00034099"/>
    </source>
</evidence>
<feature type="transmembrane region" description="Helical" evidence="15">
    <location>
        <begin position="211"/>
        <end position="229"/>
    </location>
</feature>
<evidence type="ECO:0000256" key="10">
    <source>
        <dbReference type="ARBA" id="ARBA00023170"/>
    </source>
</evidence>
<evidence type="ECO:0000256" key="9">
    <source>
        <dbReference type="ARBA" id="ARBA00023157"/>
    </source>
</evidence>
<dbReference type="GeneID" id="575288"/>
<evidence type="ECO:0000256" key="7">
    <source>
        <dbReference type="ARBA" id="ARBA00023065"/>
    </source>
</evidence>
<evidence type="ECO:0000313" key="19">
    <source>
        <dbReference type="Proteomes" id="UP000007110"/>
    </source>
</evidence>
<dbReference type="FunFam" id="1.20.58.390:FF:000009">
    <property type="entry name" value="Cholinergic receptor nicotinic alpha 9 subunit"/>
    <property type="match status" value="1"/>
</dbReference>
<dbReference type="GO" id="GO:0043005">
    <property type="term" value="C:neuron projection"/>
    <property type="evidence" value="ECO:0000318"/>
    <property type="project" value="GO_Central"/>
</dbReference>
<feature type="domain" description="Neurotransmitter-gated ion-channel ligand-binding" evidence="16">
    <location>
        <begin position="3"/>
        <end position="179"/>
    </location>
</feature>
<dbReference type="InterPro" id="IPR002394">
    <property type="entry name" value="Nicotinic_acetylcholine_rcpt"/>
</dbReference>
<keyword evidence="19" id="KW-1185">Reference proteome</keyword>
<keyword evidence="5 15" id="KW-1133">Transmembrane helix</keyword>
<protein>
    <submittedName>
        <fullName evidence="18">Uncharacterized protein</fullName>
    </submittedName>
</protein>
<evidence type="ECO:0000256" key="12">
    <source>
        <dbReference type="ARBA" id="ARBA00023286"/>
    </source>
</evidence>
<dbReference type="GO" id="GO:0005892">
    <property type="term" value="C:acetylcholine-gated channel complex"/>
    <property type="evidence" value="ECO:0000318"/>
    <property type="project" value="GO_Central"/>
</dbReference>
<feature type="transmembrane region" description="Helical" evidence="15">
    <location>
        <begin position="180"/>
        <end position="204"/>
    </location>
</feature>
<dbReference type="FunFam" id="2.70.170.10:FF:000172">
    <property type="entry name" value="Uncharacterized protein"/>
    <property type="match status" value="1"/>
</dbReference>
<keyword evidence="6" id="KW-0770">Synapse</keyword>
<reference evidence="18" key="2">
    <citation type="submission" date="2021-01" db="UniProtKB">
        <authorList>
            <consortium name="EnsemblMetazoa"/>
        </authorList>
    </citation>
    <scope>IDENTIFICATION</scope>
</reference>
<dbReference type="GO" id="GO:0004888">
    <property type="term" value="F:transmembrane signaling receptor activity"/>
    <property type="evidence" value="ECO:0007669"/>
    <property type="project" value="InterPro"/>
</dbReference>
<keyword evidence="4" id="KW-0732">Signal</keyword>
<dbReference type="Gene3D" id="2.70.170.10">
    <property type="entry name" value="Neurotransmitter-gated ion-channel ligand-binding domain"/>
    <property type="match status" value="1"/>
</dbReference>
<dbReference type="GO" id="GO:0042391">
    <property type="term" value="P:regulation of membrane potential"/>
    <property type="evidence" value="ECO:0000318"/>
    <property type="project" value="GO_Central"/>
</dbReference>
<evidence type="ECO:0000259" key="17">
    <source>
        <dbReference type="Pfam" id="PF02932"/>
    </source>
</evidence>
<feature type="transmembrane region" description="Helical" evidence="15">
    <location>
        <begin position="416"/>
        <end position="434"/>
    </location>
</feature>
<evidence type="ECO:0000256" key="5">
    <source>
        <dbReference type="ARBA" id="ARBA00022989"/>
    </source>
</evidence>
<dbReference type="PRINTS" id="PR00252">
    <property type="entry name" value="NRIONCHANNEL"/>
</dbReference>
<dbReference type="Pfam" id="PF02931">
    <property type="entry name" value="Neur_chan_LBD"/>
    <property type="match status" value="1"/>
</dbReference>
<keyword evidence="10" id="KW-0675">Receptor</keyword>
<evidence type="ECO:0000256" key="15">
    <source>
        <dbReference type="RuleBase" id="RU000687"/>
    </source>
</evidence>
<feature type="transmembrane region" description="Helical" evidence="15">
    <location>
        <begin position="241"/>
        <end position="263"/>
    </location>
</feature>
<evidence type="ECO:0000256" key="1">
    <source>
        <dbReference type="ARBA" id="ARBA00022448"/>
    </source>
</evidence>
<dbReference type="AlphaFoldDB" id="A0A7M7NVY2"/>
<dbReference type="InterPro" id="IPR006029">
    <property type="entry name" value="Neurotrans-gated_channel_TM"/>
</dbReference>
<keyword evidence="1 15" id="KW-0813">Transport</keyword>
<evidence type="ECO:0000256" key="13">
    <source>
        <dbReference type="ARBA" id="ARBA00023303"/>
    </source>
</evidence>
<dbReference type="CDD" id="cd19051">
    <property type="entry name" value="LGIC_TM_cation"/>
    <property type="match status" value="1"/>
</dbReference>
<dbReference type="GO" id="GO:0034220">
    <property type="term" value="P:monoatomic ion transmembrane transport"/>
    <property type="evidence" value="ECO:0000318"/>
    <property type="project" value="GO_Central"/>
</dbReference>
<keyword evidence="7 15" id="KW-0406">Ion transport</keyword>
<dbReference type="OrthoDB" id="5975154at2759"/>
<keyword evidence="8 15" id="KW-0472">Membrane</keyword>